<sequence length="530" mass="57472">MRLKQRAHLGVAVLIVLQATKPTQATPGNGLKYDGWAPLCDISKNLAHFYTEHATSAQRALTRDEQLIIEEYQLRIYLELQQGETAIKTAPVLQHFTSIEVATADQLKTSLGKALSAERSIAHLHGRIAEYLGIMADAHSSSGTHGCLLASGDNAATTGKAQLAACHLEAKPKAKTAPAEYSTNPRQLFGNAQTHAANTDLTDNDQKCELTRISSAGGMISSNNGAVKVDLAGGYYFIAASGTALQRTGLTDYNPTARGSQPETYYQAQKDLDGYNSDTTVQRPDYARPSDQDVHSSQEAKKAIKKFILGDNTKYEGTTDDNKVKATLDDTYAPGKEYSVAKVWQKMAATNIEKSIYRHGEQGTEKLTNINDLNDLRRILTHYQGAKARELAEVHEELRKSKLSGQTETSDLSKNKKACAQHKSDKKACEADSNCIWRGGENEAEGECEVNTTKLTKEAKKAGGGATGIEDPNCSDYTDPEKCSKAPGKPKEGKKAVCGWIEGKCQDSSILVSKQFALSVVSAAFMALLF</sequence>
<evidence type="ECO:0000256" key="1">
    <source>
        <dbReference type="ARBA" id="ARBA00002523"/>
    </source>
</evidence>
<evidence type="ECO:0000256" key="5">
    <source>
        <dbReference type="ARBA" id="ARBA00023136"/>
    </source>
</evidence>
<keyword evidence="3" id="KW-1003">Cell membrane</keyword>
<feature type="compositionally biased region" description="Basic and acidic residues" evidence="8">
    <location>
        <begin position="479"/>
        <end position="492"/>
    </location>
</feature>
<comment type="subcellular location">
    <subcellularLocation>
        <location evidence="2">Cell membrane</location>
        <topology evidence="2">Lipid-anchor</topology>
        <topology evidence="2">GPI-anchor</topology>
    </subcellularLocation>
</comment>
<reference evidence="12" key="1">
    <citation type="submission" date="2016-08" db="EMBL/GenBank/DDBJ databases">
        <title>VSG repertoire of Trypanosoma brucei EATRO 1125.</title>
        <authorList>
            <person name="Cross G.A."/>
        </authorList>
    </citation>
    <scope>NUCLEOTIDE SEQUENCE</scope>
    <source>
        <strain evidence="12">EATRO 1125</strain>
    </source>
</reference>
<feature type="domain" description="Trypanosome variant surface glycoprotein A-type N-terminal" evidence="10">
    <location>
        <begin position="13"/>
        <end position="384"/>
    </location>
</feature>
<dbReference type="VEuPathDB" id="TriTrypDB:Tb1125.Tb11.v5.0923"/>
<evidence type="ECO:0000256" key="7">
    <source>
        <dbReference type="ARBA" id="ARBA00023288"/>
    </source>
</evidence>
<dbReference type="GO" id="GO:0005886">
    <property type="term" value="C:plasma membrane"/>
    <property type="evidence" value="ECO:0007669"/>
    <property type="project" value="UniProtKB-SubCell"/>
</dbReference>
<feature type="region of interest" description="Disordered" evidence="8">
    <location>
        <begin position="462"/>
        <end position="492"/>
    </location>
</feature>
<keyword evidence="9" id="KW-0732">Signal</keyword>
<feature type="signal peptide" evidence="9">
    <location>
        <begin position="1"/>
        <end position="25"/>
    </location>
</feature>
<dbReference type="Pfam" id="PF00913">
    <property type="entry name" value="Trypan_glycop"/>
    <property type="match status" value="1"/>
</dbReference>
<dbReference type="VEuPathDB" id="TriTrypDB:Tb11.v5.0923"/>
<protein>
    <submittedName>
        <fullName evidence="12">Variant surface glycoprotein 1125.130</fullName>
    </submittedName>
</protein>
<dbReference type="VEuPathDB" id="TriTrypDB:Tb427_000236800"/>
<dbReference type="SUPFAM" id="SSF58087">
    <property type="entry name" value="Variant surface glycoprotein (N-terminal domain)"/>
    <property type="match status" value="1"/>
</dbReference>
<feature type="domain" description="Trypanosome variant surface glycoprotein C-terminal" evidence="11">
    <location>
        <begin position="419"/>
        <end position="529"/>
    </location>
</feature>
<evidence type="ECO:0000313" key="12">
    <source>
        <dbReference type="EMBL" id="APD72987.1"/>
    </source>
</evidence>
<dbReference type="InterPro" id="IPR019609">
    <property type="entry name" value="Variant_surf_glycoprt_trypan_C"/>
</dbReference>
<evidence type="ECO:0000256" key="4">
    <source>
        <dbReference type="ARBA" id="ARBA00022622"/>
    </source>
</evidence>
<dbReference type="Gene3D" id="1.10.470.10">
    <property type="entry name" value="Variant Surface Glycoprotein, subunit A, domain 2"/>
    <property type="match status" value="1"/>
</dbReference>
<dbReference type="GO" id="GO:0042783">
    <property type="term" value="P:symbiont-mediated evasion of host immune response"/>
    <property type="evidence" value="ECO:0007669"/>
    <property type="project" value="InterPro"/>
</dbReference>
<dbReference type="GO" id="GO:0098552">
    <property type="term" value="C:side of membrane"/>
    <property type="evidence" value="ECO:0007669"/>
    <property type="project" value="UniProtKB-KW"/>
</dbReference>
<dbReference type="AlphaFoldDB" id="A0A1J0R5A7"/>
<evidence type="ECO:0000256" key="2">
    <source>
        <dbReference type="ARBA" id="ARBA00004609"/>
    </source>
</evidence>
<evidence type="ECO:0000256" key="9">
    <source>
        <dbReference type="SAM" id="SignalP"/>
    </source>
</evidence>
<evidence type="ECO:0000259" key="11">
    <source>
        <dbReference type="Pfam" id="PF10659"/>
    </source>
</evidence>
<dbReference type="InterPro" id="IPR001812">
    <property type="entry name" value="Trypano_VSG_A_N_dom"/>
</dbReference>
<keyword evidence="7" id="KW-0449">Lipoprotein</keyword>
<comment type="function">
    <text evidence="1">VSG forms a coat on the surface of the parasite. The trypanosome evades the immune response of the host by expressing a series of antigenically distinct VSGs from an estimated 1000 VSG genes.</text>
</comment>
<dbReference type="Pfam" id="PF10659">
    <property type="entry name" value="Trypan_glycop_C"/>
    <property type="match status" value="1"/>
</dbReference>
<dbReference type="EMBL" id="KX699031">
    <property type="protein sequence ID" value="APD72987.1"/>
    <property type="molecule type" value="Genomic_DNA"/>
</dbReference>
<evidence type="ECO:0000256" key="8">
    <source>
        <dbReference type="SAM" id="MobiDB-lite"/>
    </source>
</evidence>
<evidence type="ECO:0000256" key="6">
    <source>
        <dbReference type="ARBA" id="ARBA00023180"/>
    </source>
</evidence>
<feature type="chain" id="PRO_5012520496" evidence="9">
    <location>
        <begin position="26"/>
        <end position="530"/>
    </location>
</feature>
<keyword evidence="6" id="KW-0325">Glycoprotein</keyword>
<organism evidence="12">
    <name type="scientific">Trypanosoma brucei</name>
    <dbReference type="NCBI Taxonomy" id="5691"/>
    <lineage>
        <taxon>Eukaryota</taxon>
        <taxon>Discoba</taxon>
        <taxon>Euglenozoa</taxon>
        <taxon>Kinetoplastea</taxon>
        <taxon>Metakinetoplastina</taxon>
        <taxon>Trypanosomatida</taxon>
        <taxon>Trypanosomatidae</taxon>
        <taxon>Trypanosoma</taxon>
    </lineage>
</organism>
<evidence type="ECO:0000259" key="10">
    <source>
        <dbReference type="Pfam" id="PF00913"/>
    </source>
</evidence>
<accession>A0A1J0R5A7</accession>
<dbReference type="Gene3D" id="3.90.150.10">
    <property type="entry name" value="Variant Surface Glycoprotein, subunit A domain 1"/>
    <property type="match status" value="1"/>
</dbReference>
<evidence type="ECO:0000256" key="3">
    <source>
        <dbReference type="ARBA" id="ARBA00022475"/>
    </source>
</evidence>
<name>A0A1J0R5A7_9TRYP</name>
<keyword evidence="4" id="KW-0336">GPI-anchor</keyword>
<keyword evidence="5" id="KW-0472">Membrane</keyword>
<proteinExistence type="predicted"/>